<dbReference type="PANTHER" id="PTHR21039">
    <property type="entry name" value="HISTIDINOL PHOSPHATASE-RELATED"/>
    <property type="match status" value="1"/>
</dbReference>
<dbReference type="InterPro" id="IPR004013">
    <property type="entry name" value="PHP_dom"/>
</dbReference>
<comment type="similarity">
    <text evidence="2 8">Belongs to the PHP hydrolase family. HisK subfamily.</text>
</comment>
<accession>A0A3D8J4I1</accession>
<evidence type="ECO:0000256" key="8">
    <source>
        <dbReference type="RuleBase" id="RU366003"/>
    </source>
</evidence>
<keyword evidence="4 8" id="KW-0028">Amino-acid biosynthesis</keyword>
<evidence type="ECO:0000256" key="1">
    <source>
        <dbReference type="ARBA" id="ARBA00004970"/>
    </source>
</evidence>
<dbReference type="EC" id="3.1.3.15" evidence="3 8"/>
<evidence type="ECO:0000313" key="11">
    <source>
        <dbReference type="Proteomes" id="UP000256424"/>
    </source>
</evidence>
<dbReference type="Gene3D" id="3.20.20.140">
    <property type="entry name" value="Metal-dependent hydrolases"/>
    <property type="match status" value="1"/>
</dbReference>
<dbReference type="UniPathway" id="UPA00031">
    <property type="reaction ID" value="UER00013"/>
</dbReference>
<keyword evidence="6 8" id="KW-0368">Histidine biosynthesis</keyword>
<reference evidence="10 11" key="1">
    <citation type="submission" date="2018-04" db="EMBL/GenBank/DDBJ databases">
        <title>Novel Campyloabacter and Helicobacter Species and Strains.</title>
        <authorList>
            <person name="Mannion A.J."/>
            <person name="Shen Z."/>
            <person name="Fox J.G."/>
        </authorList>
    </citation>
    <scope>NUCLEOTIDE SEQUENCE [LARGE SCALE GENOMIC DNA]</scope>
    <source>
        <strain evidence="10 11">MIT 97-5075</strain>
    </source>
</reference>
<dbReference type="PANTHER" id="PTHR21039:SF0">
    <property type="entry name" value="HISTIDINOL-PHOSPHATASE"/>
    <property type="match status" value="1"/>
</dbReference>
<evidence type="ECO:0000256" key="3">
    <source>
        <dbReference type="ARBA" id="ARBA00013085"/>
    </source>
</evidence>
<protein>
    <recommendedName>
        <fullName evidence="3 8">Histidinol-phosphatase</fullName>
        <shortName evidence="8">HolPase</shortName>
        <ecNumber evidence="3 8">3.1.3.15</ecNumber>
    </recommendedName>
</protein>
<dbReference type="GO" id="GO:0004401">
    <property type="term" value="F:histidinol-phosphatase activity"/>
    <property type="evidence" value="ECO:0007669"/>
    <property type="project" value="UniProtKB-UniRule"/>
</dbReference>
<comment type="caution">
    <text evidence="10">The sequence shown here is derived from an EMBL/GenBank/DDBJ whole genome shotgun (WGS) entry which is preliminary data.</text>
</comment>
<dbReference type="RefSeq" id="WP_104763413.1">
    <property type="nucleotide sequence ID" value="NZ_FZPM01000023.1"/>
</dbReference>
<keyword evidence="11" id="KW-1185">Reference proteome</keyword>
<dbReference type="GO" id="GO:0005737">
    <property type="term" value="C:cytoplasm"/>
    <property type="evidence" value="ECO:0007669"/>
    <property type="project" value="TreeGrafter"/>
</dbReference>
<evidence type="ECO:0000256" key="4">
    <source>
        <dbReference type="ARBA" id="ARBA00022605"/>
    </source>
</evidence>
<organism evidence="10 11">
    <name type="scientific">Helicobacter aurati</name>
    <dbReference type="NCBI Taxonomy" id="137778"/>
    <lineage>
        <taxon>Bacteria</taxon>
        <taxon>Pseudomonadati</taxon>
        <taxon>Campylobacterota</taxon>
        <taxon>Epsilonproteobacteria</taxon>
        <taxon>Campylobacterales</taxon>
        <taxon>Helicobacteraceae</taxon>
        <taxon>Helicobacter</taxon>
    </lineage>
</organism>
<keyword evidence="5 8" id="KW-0378">Hydrolase</keyword>
<dbReference type="NCBIfam" id="TIGR01856">
    <property type="entry name" value="hisJ_fam"/>
    <property type="match status" value="1"/>
</dbReference>
<comment type="pathway">
    <text evidence="1 8">Amino-acid biosynthesis; L-histidine biosynthesis; L-histidine from 5-phospho-alpha-D-ribose 1-diphosphate: step 8/9.</text>
</comment>
<dbReference type="NCBIfam" id="NF005596">
    <property type="entry name" value="PRK07328.1"/>
    <property type="match status" value="1"/>
</dbReference>
<dbReference type="InterPro" id="IPR016195">
    <property type="entry name" value="Pol/histidinol_Pase-like"/>
</dbReference>
<proteinExistence type="inferred from homology"/>
<evidence type="ECO:0000256" key="6">
    <source>
        <dbReference type="ARBA" id="ARBA00023102"/>
    </source>
</evidence>
<dbReference type="CDD" id="cd12110">
    <property type="entry name" value="PHP_HisPPase_Hisj_like"/>
    <property type="match status" value="1"/>
</dbReference>
<dbReference type="Pfam" id="PF02811">
    <property type="entry name" value="PHP"/>
    <property type="match status" value="1"/>
</dbReference>
<evidence type="ECO:0000256" key="2">
    <source>
        <dbReference type="ARBA" id="ARBA00009152"/>
    </source>
</evidence>
<evidence type="ECO:0000256" key="5">
    <source>
        <dbReference type="ARBA" id="ARBA00022801"/>
    </source>
</evidence>
<feature type="domain" description="PHP" evidence="9">
    <location>
        <begin position="4"/>
        <end position="190"/>
    </location>
</feature>
<dbReference type="EMBL" id="NXLW01000010">
    <property type="protein sequence ID" value="RDU71671.1"/>
    <property type="molecule type" value="Genomic_DNA"/>
</dbReference>
<dbReference type="GO" id="GO:0000105">
    <property type="term" value="P:L-histidine biosynthetic process"/>
    <property type="evidence" value="ECO:0007669"/>
    <property type="project" value="UniProtKB-UniRule"/>
</dbReference>
<evidence type="ECO:0000313" key="10">
    <source>
        <dbReference type="EMBL" id="RDU71671.1"/>
    </source>
</evidence>
<dbReference type="Proteomes" id="UP000256424">
    <property type="component" value="Unassembled WGS sequence"/>
</dbReference>
<evidence type="ECO:0000256" key="7">
    <source>
        <dbReference type="ARBA" id="ARBA00049158"/>
    </source>
</evidence>
<comment type="catalytic activity">
    <reaction evidence="7 8">
        <text>L-histidinol phosphate + H2O = L-histidinol + phosphate</text>
        <dbReference type="Rhea" id="RHEA:14465"/>
        <dbReference type="ChEBI" id="CHEBI:15377"/>
        <dbReference type="ChEBI" id="CHEBI:43474"/>
        <dbReference type="ChEBI" id="CHEBI:57699"/>
        <dbReference type="ChEBI" id="CHEBI:57980"/>
        <dbReference type="EC" id="3.1.3.15"/>
    </reaction>
</comment>
<sequence length="262" mass="30544">MRVDVHNHTTYCNHATGSMREYINRARELGIDIFGFSCHAPMDFDSMYRMSFDVLPRYIEEIHQYKREYYDIEILCALEVDYILGREDLLSRDVLESFCDYLIGSVHFLDTWGFDNPEFIGEWSKRGIKDTWSRYLDSIESLLKTGYFQILGHLDLPKIFGSTLPQHFLFKLHDILQLAKKQNVVIEVNAAGLRKPINEQYPSVQILSMIKELGLDITLSSDAHNISEIGFGYLECLQLIKDLGFKHLAVFRNKKKYLVNID</sequence>
<evidence type="ECO:0000259" key="9">
    <source>
        <dbReference type="Pfam" id="PF02811"/>
    </source>
</evidence>
<dbReference type="SUPFAM" id="SSF89550">
    <property type="entry name" value="PHP domain-like"/>
    <property type="match status" value="1"/>
</dbReference>
<dbReference type="InterPro" id="IPR010140">
    <property type="entry name" value="Histidinol_P_phosphatase_HisJ"/>
</dbReference>
<dbReference type="AlphaFoldDB" id="A0A3D8J4I1"/>
<dbReference type="OrthoDB" id="9775255at2"/>
<name>A0A3D8J4I1_9HELI</name>
<gene>
    <name evidence="10" type="ORF">CQA66_06150</name>
</gene>